<keyword evidence="7 14" id="KW-0378">Hydrolase</keyword>
<name>A0A2H0VBB9_9BACT</name>
<dbReference type="InterPro" id="IPR003824">
    <property type="entry name" value="UppP"/>
</dbReference>
<gene>
    <name evidence="14" type="primary">uppP</name>
    <name evidence="15" type="ORF">COT93_01570</name>
</gene>
<dbReference type="GO" id="GO:0008360">
    <property type="term" value="P:regulation of cell shape"/>
    <property type="evidence" value="ECO:0007669"/>
    <property type="project" value="UniProtKB-KW"/>
</dbReference>
<reference evidence="16" key="1">
    <citation type="submission" date="2017-09" db="EMBL/GenBank/DDBJ databases">
        <title>Depth-based differentiation of microbial function through sediment-hosted aquifers and enrichment of novel symbionts in the deep terrestrial subsurface.</title>
        <authorList>
            <person name="Probst A.J."/>
            <person name="Ladd B."/>
            <person name="Jarett J.K."/>
            <person name="Geller-Mcgrath D.E."/>
            <person name="Sieber C.M.K."/>
            <person name="Emerson J.B."/>
            <person name="Anantharaman K."/>
            <person name="Thomas B.C."/>
            <person name="Malmstrom R."/>
            <person name="Stieglmeier M."/>
            <person name="Klingl A."/>
            <person name="Woyke T."/>
            <person name="Ryan C.M."/>
            <person name="Banfield J.F."/>
        </authorList>
    </citation>
    <scope>NUCLEOTIDE SEQUENCE [LARGE SCALE GENOMIC DNA]</scope>
</reference>
<evidence type="ECO:0000256" key="5">
    <source>
        <dbReference type="ARBA" id="ARBA00022475"/>
    </source>
</evidence>
<keyword evidence="14" id="KW-0961">Cell wall biogenesis/degradation</keyword>
<keyword evidence="10 14" id="KW-0046">Antibiotic resistance</keyword>
<evidence type="ECO:0000256" key="3">
    <source>
        <dbReference type="ARBA" id="ARBA00012374"/>
    </source>
</evidence>
<comment type="function">
    <text evidence="14">Catalyzes the dephosphorylation of undecaprenyl diphosphate (UPP). Confers resistance to bacitracin.</text>
</comment>
<evidence type="ECO:0000256" key="7">
    <source>
        <dbReference type="ARBA" id="ARBA00022801"/>
    </source>
</evidence>
<comment type="caution">
    <text evidence="15">The sequence shown here is derived from an EMBL/GenBank/DDBJ whole genome shotgun (WGS) entry which is preliminary data.</text>
</comment>
<evidence type="ECO:0000256" key="13">
    <source>
        <dbReference type="ARBA" id="ARBA00047594"/>
    </source>
</evidence>
<feature type="transmembrane region" description="Helical" evidence="14">
    <location>
        <begin position="193"/>
        <end position="213"/>
    </location>
</feature>
<evidence type="ECO:0000256" key="8">
    <source>
        <dbReference type="ARBA" id="ARBA00022989"/>
    </source>
</evidence>
<feature type="transmembrane region" description="Helical" evidence="14">
    <location>
        <begin position="7"/>
        <end position="29"/>
    </location>
</feature>
<feature type="transmembrane region" description="Helical" evidence="14">
    <location>
        <begin position="102"/>
        <end position="122"/>
    </location>
</feature>
<feature type="transmembrane region" description="Helical" evidence="14">
    <location>
        <begin position="259"/>
        <end position="274"/>
    </location>
</feature>
<organism evidence="15 16">
    <name type="scientific">Candidatus Falkowbacteria bacterium CG10_big_fil_rev_8_21_14_0_10_37_18</name>
    <dbReference type="NCBI Taxonomy" id="1974562"/>
    <lineage>
        <taxon>Bacteria</taxon>
        <taxon>Candidatus Falkowiibacteriota</taxon>
    </lineage>
</organism>
<dbReference type="GO" id="GO:0046677">
    <property type="term" value="P:response to antibiotic"/>
    <property type="evidence" value="ECO:0007669"/>
    <property type="project" value="UniProtKB-UniRule"/>
</dbReference>
<comment type="miscellaneous">
    <text evidence="14">Bacitracin is thought to be involved in the inhibition of peptidoglycan synthesis by sequestering undecaprenyl diphosphate, thereby reducing the pool of lipid carrier available.</text>
</comment>
<evidence type="ECO:0000256" key="14">
    <source>
        <dbReference type="HAMAP-Rule" id="MF_01006"/>
    </source>
</evidence>
<keyword evidence="5 14" id="KW-1003">Cell membrane</keyword>
<dbReference type="Proteomes" id="UP000229972">
    <property type="component" value="Unassembled WGS sequence"/>
</dbReference>
<dbReference type="EMBL" id="PFAL01000015">
    <property type="protein sequence ID" value="PIR95600.1"/>
    <property type="molecule type" value="Genomic_DNA"/>
</dbReference>
<keyword evidence="14" id="KW-0133">Cell shape</keyword>
<accession>A0A2H0VBB9</accession>
<dbReference type="GO" id="GO:0050380">
    <property type="term" value="F:undecaprenyl-diphosphatase activity"/>
    <property type="evidence" value="ECO:0007669"/>
    <property type="project" value="UniProtKB-UniRule"/>
</dbReference>
<evidence type="ECO:0000256" key="6">
    <source>
        <dbReference type="ARBA" id="ARBA00022692"/>
    </source>
</evidence>
<keyword evidence="6 14" id="KW-0812">Transmembrane</keyword>
<protein>
    <recommendedName>
        <fullName evidence="4 14">Undecaprenyl-diphosphatase</fullName>
        <ecNumber evidence="3 14">3.6.1.27</ecNumber>
    </recommendedName>
    <alternativeName>
        <fullName evidence="12 14">Bacitracin resistance protein</fullName>
    </alternativeName>
    <alternativeName>
        <fullName evidence="11 14">Undecaprenyl pyrophosphate phosphatase</fullName>
    </alternativeName>
</protein>
<sequence length="275" mass="29979">MNIIHGLILGIIEGLTEFLPISSTAHLILAGEWLHLPSSEFLKTFDISIQLGAILAIVVLYWKKIWSSHDLIYKIITAFIPTAIIGLALYKVVKSYLLNNNYIIAGALLIGGIIIIVLERYYAKKNKAQASAPETQNIESNVSPINNNVISYKQAALIGVFQSLAIIPGVSRSGATIIGGLGLGVKRQEIVEFSFLLAIPTMAAATGLDLYKSRAALSLLGSGDVLIWAIGFVSAFITAIIGVKFFLKFIKANDFQLFGWYRIVLGLIVLAWLLF</sequence>
<evidence type="ECO:0000256" key="4">
    <source>
        <dbReference type="ARBA" id="ARBA00021581"/>
    </source>
</evidence>
<evidence type="ECO:0000256" key="9">
    <source>
        <dbReference type="ARBA" id="ARBA00023136"/>
    </source>
</evidence>
<evidence type="ECO:0000256" key="12">
    <source>
        <dbReference type="ARBA" id="ARBA00032932"/>
    </source>
</evidence>
<comment type="similarity">
    <text evidence="2 14">Belongs to the UppP family.</text>
</comment>
<comment type="subcellular location">
    <subcellularLocation>
        <location evidence="1 14">Cell membrane</location>
        <topology evidence="1 14">Multi-pass membrane protein</topology>
    </subcellularLocation>
</comment>
<dbReference type="AlphaFoldDB" id="A0A2H0VBB9"/>
<dbReference type="PANTHER" id="PTHR30622:SF3">
    <property type="entry name" value="UNDECAPRENYL-DIPHOSPHATASE"/>
    <property type="match status" value="1"/>
</dbReference>
<evidence type="ECO:0000256" key="1">
    <source>
        <dbReference type="ARBA" id="ARBA00004651"/>
    </source>
</evidence>
<proteinExistence type="inferred from homology"/>
<feature type="transmembrane region" description="Helical" evidence="14">
    <location>
        <begin position="71"/>
        <end position="90"/>
    </location>
</feature>
<dbReference type="NCBIfam" id="NF001389">
    <property type="entry name" value="PRK00281.1-2"/>
    <property type="match status" value="1"/>
</dbReference>
<dbReference type="EC" id="3.6.1.27" evidence="3 14"/>
<evidence type="ECO:0000313" key="15">
    <source>
        <dbReference type="EMBL" id="PIR95600.1"/>
    </source>
</evidence>
<dbReference type="GO" id="GO:0071555">
    <property type="term" value="P:cell wall organization"/>
    <property type="evidence" value="ECO:0007669"/>
    <property type="project" value="UniProtKB-KW"/>
</dbReference>
<dbReference type="GO" id="GO:0009252">
    <property type="term" value="P:peptidoglycan biosynthetic process"/>
    <property type="evidence" value="ECO:0007669"/>
    <property type="project" value="UniProtKB-KW"/>
</dbReference>
<evidence type="ECO:0000256" key="11">
    <source>
        <dbReference type="ARBA" id="ARBA00032707"/>
    </source>
</evidence>
<feature type="transmembrane region" description="Helical" evidence="14">
    <location>
        <begin position="41"/>
        <end position="62"/>
    </location>
</feature>
<dbReference type="HAMAP" id="MF_01006">
    <property type="entry name" value="Undec_diphosphatase"/>
    <property type="match status" value="1"/>
</dbReference>
<evidence type="ECO:0000256" key="2">
    <source>
        <dbReference type="ARBA" id="ARBA00010621"/>
    </source>
</evidence>
<evidence type="ECO:0000313" key="16">
    <source>
        <dbReference type="Proteomes" id="UP000229972"/>
    </source>
</evidence>
<dbReference type="GO" id="GO:0005886">
    <property type="term" value="C:plasma membrane"/>
    <property type="evidence" value="ECO:0007669"/>
    <property type="project" value="UniProtKB-SubCell"/>
</dbReference>
<keyword evidence="14" id="KW-0573">Peptidoglycan synthesis</keyword>
<dbReference type="PANTHER" id="PTHR30622">
    <property type="entry name" value="UNDECAPRENYL-DIPHOSPHATASE"/>
    <property type="match status" value="1"/>
</dbReference>
<keyword evidence="8 14" id="KW-1133">Transmembrane helix</keyword>
<dbReference type="Pfam" id="PF02673">
    <property type="entry name" value="BacA"/>
    <property type="match status" value="1"/>
</dbReference>
<evidence type="ECO:0000256" key="10">
    <source>
        <dbReference type="ARBA" id="ARBA00023251"/>
    </source>
</evidence>
<feature type="transmembrane region" description="Helical" evidence="14">
    <location>
        <begin position="225"/>
        <end position="247"/>
    </location>
</feature>
<comment type="catalytic activity">
    <reaction evidence="13 14">
        <text>di-trans,octa-cis-undecaprenyl diphosphate + H2O = di-trans,octa-cis-undecaprenyl phosphate + phosphate + H(+)</text>
        <dbReference type="Rhea" id="RHEA:28094"/>
        <dbReference type="ChEBI" id="CHEBI:15377"/>
        <dbReference type="ChEBI" id="CHEBI:15378"/>
        <dbReference type="ChEBI" id="CHEBI:43474"/>
        <dbReference type="ChEBI" id="CHEBI:58405"/>
        <dbReference type="ChEBI" id="CHEBI:60392"/>
        <dbReference type="EC" id="3.6.1.27"/>
    </reaction>
</comment>
<keyword evidence="9 14" id="KW-0472">Membrane</keyword>